<evidence type="ECO:0000256" key="7">
    <source>
        <dbReference type="ARBA" id="ARBA00022989"/>
    </source>
</evidence>
<gene>
    <name evidence="10" type="ORF">SAMN05444695_101273</name>
</gene>
<dbReference type="OrthoDB" id="9806926at2"/>
<dbReference type="EMBL" id="FNDN01000001">
    <property type="protein sequence ID" value="SDH14036.1"/>
    <property type="molecule type" value="Genomic_DNA"/>
</dbReference>
<feature type="transmembrane region" description="Helical" evidence="9">
    <location>
        <begin position="296"/>
        <end position="317"/>
    </location>
</feature>
<dbReference type="Gene3D" id="1.20.1740.10">
    <property type="entry name" value="Amino acid/polyamine transporter I"/>
    <property type="match status" value="1"/>
</dbReference>
<keyword evidence="7 9" id="KW-1133">Transmembrane helix</keyword>
<feature type="transmembrane region" description="Helical" evidence="9">
    <location>
        <begin position="232"/>
        <end position="255"/>
    </location>
</feature>
<dbReference type="PANTHER" id="PTHR30330">
    <property type="entry name" value="AGSS FAMILY TRANSPORTER, SODIUM-ALANINE"/>
    <property type="match status" value="1"/>
</dbReference>
<feature type="transmembrane region" description="Helical" evidence="9">
    <location>
        <begin position="12"/>
        <end position="30"/>
    </location>
</feature>
<protein>
    <submittedName>
        <fullName evidence="10">Alanine or glycine:cation symporter, AGCS family</fullName>
    </submittedName>
</protein>
<dbReference type="FunFam" id="1.20.1740.10:FF:000004">
    <property type="entry name" value="Sodium:alanine symporter family protein"/>
    <property type="match status" value="1"/>
</dbReference>
<reference evidence="10 11" key="1">
    <citation type="submission" date="2016-10" db="EMBL/GenBank/DDBJ databases">
        <authorList>
            <person name="de Groot N.N."/>
        </authorList>
    </citation>
    <scope>NUCLEOTIDE SEQUENCE [LARGE SCALE GENOMIC DNA]</scope>
    <source>
        <strain evidence="10 11">DSM 44892</strain>
    </source>
</reference>
<dbReference type="GO" id="GO:0005886">
    <property type="term" value="C:plasma membrane"/>
    <property type="evidence" value="ECO:0007669"/>
    <property type="project" value="UniProtKB-SubCell"/>
</dbReference>
<comment type="subcellular location">
    <subcellularLocation>
        <location evidence="1 9">Cell membrane</location>
        <topology evidence="1 9">Multi-pass membrane protein</topology>
    </subcellularLocation>
</comment>
<evidence type="ECO:0000313" key="11">
    <source>
        <dbReference type="Proteomes" id="UP000183263"/>
    </source>
</evidence>
<evidence type="ECO:0000256" key="9">
    <source>
        <dbReference type="RuleBase" id="RU363064"/>
    </source>
</evidence>
<evidence type="ECO:0000256" key="4">
    <source>
        <dbReference type="ARBA" id="ARBA00022475"/>
    </source>
</evidence>
<keyword evidence="4 9" id="KW-1003">Cell membrane</keyword>
<dbReference type="PANTHER" id="PTHR30330:SF7">
    <property type="entry name" value="SODIUM_PROTON-DEPENDENT ALANINE CARRIER PROTEIN YRBD-RELATED"/>
    <property type="match status" value="1"/>
</dbReference>
<evidence type="ECO:0000256" key="8">
    <source>
        <dbReference type="ARBA" id="ARBA00023136"/>
    </source>
</evidence>
<keyword evidence="11" id="KW-1185">Reference proteome</keyword>
<feature type="transmembrane region" description="Helical" evidence="9">
    <location>
        <begin position="200"/>
        <end position="226"/>
    </location>
</feature>
<evidence type="ECO:0000256" key="2">
    <source>
        <dbReference type="ARBA" id="ARBA00009261"/>
    </source>
</evidence>
<evidence type="ECO:0000256" key="6">
    <source>
        <dbReference type="ARBA" id="ARBA00022847"/>
    </source>
</evidence>
<dbReference type="InterPro" id="IPR001463">
    <property type="entry name" value="Na/Ala_symport"/>
</dbReference>
<dbReference type="PRINTS" id="PR00175">
    <property type="entry name" value="NAALASMPORT"/>
</dbReference>
<sequence length="495" mass="52599">MTDVLETINSWVWSPALVYLCLAAGLYFTIRTRVVQLRAVGDMVRLMFHPGKSDAGVSSFQALSMSLAGRVGTGNIAGVATAIAFGGPGAVFWMWMVAFLGASTSFVESTLGQMFKEKDHQGHYRGGPAYYIEKCMGQRWYALLFAAVTVVATGVLLPGIQANGIAASMNTAWGLPEWSVAIAVVIALSFIVVGGVKRIAAFAGVVVPFMAVVYIGLALVVVLVNASAIPDVLRLILSSAWGLDAGFGAVVGLAIEWGVKRGIYSNEAGQGTGPHAAAAAEVSHPAKQGLVQAFSVYIDTLFVCSATAFLILSTGMYKVWGGGGSDGEVLHDGFAGAQVEAGPAFAQAAFDTLWSGAGASFIAISLTFFAFTTVVAYYYMAETNINYLLRDVSRPGVLPVATRFLQLFFLVAVAYGAVSTAGVAWTLGDIGVGVMAWLNIIAIFILQKPALLALRDYERQKRAGLDPQFDPVALGIRNATFWERRAEERTRDRVI</sequence>
<dbReference type="AlphaFoldDB" id="A0A1G7ZZH6"/>
<proteinExistence type="inferred from homology"/>
<evidence type="ECO:0000313" key="10">
    <source>
        <dbReference type="EMBL" id="SDH14036.1"/>
    </source>
</evidence>
<accession>A0A1G7ZZH6</accession>
<name>A0A1G7ZZH6_9NOCA</name>
<dbReference type="Proteomes" id="UP000183263">
    <property type="component" value="Unassembled WGS sequence"/>
</dbReference>
<dbReference type="GO" id="GO:0005283">
    <property type="term" value="F:amino acid:sodium symporter activity"/>
    <property type="evidence" value="ECO:0007669"/>
    <property type="project" value="InterPro"/>
</dbReference>
<evidence type="ECO:0000256" key="3">
    <source>
        <dbReference type="ARBA" id="ARBA00022448"/>
    </source>
</evidence>
<feature type="transmembrane region" description="Helical" evidence="9">
    <location>
        <begin position="400"/>
        <end position="418"/>
    </location>
</feature>
<feature type="transmembrane region" description="Helical" evidence="9">
    <location>
        <begin position="67"/>
        <end position="86"/>
    </location>
</feature>
<dbReference type="NCBIfam" id="TIGR00835">
    <property type="entry name" value="agcS"/>
    <property type="match status" value="1"/>
</dbReference>
<dbReference type="Pfam" id="PF01235">
    <property type="entry name" value="Na_Ala_symp"/>
    <property type="match status" value="1"/>
</dbReference>
<feature type="transmembrane region" description="Helical" evidence="9">
    <location>
        <begin position="172"/>
        <end position="193"/>
    </location>
</feature>
<keyword evidence="6 9" id="KW-0769">Symport</keyword>
<organism evidence="10 11">
    <name type="scientific">Rhodococcus triatomae</name>
    <dbReference type="NCBI Taxonomy" id="300028"/>
    <lineage>
        <taxon>Bacteria</taxon>
        <taxon>Bacillati</taxon>
        <taxon>Actinomycetota</taxon>
        <taxon>Actinomycetes</taxon>
        <taxon>Mycobacteriales</taxon>
        <taxon>Nocardiaceae</taxon>
        <taxon>Rhodococcus</taxon>
    </lineage>
</organism>
<keyword evidence="8 9" id="KW-0472">Membrane</keyword>
<comment type="similarity">
    <text evidence="2 9">Belongs to the alanine or glycine:cation symporter (AGCS) (TC 2.A.25) family.</text>
</comment>
<keyword evidence="5 9" id="KW-0812">Transmembrane</keyword>
<feature type="transmembrane region" description="Helical" evidence="9">
    <location>
        <begin position="92"/>
        <end position="111"/>
    </location>
</feature>
<keyword evidence="3 9" id="KW-0813">Transport</keyword>
<feature type="transmembrane region" description="Helical" evidence="9">
    <location>
        <begin position="359"/>
        <end position="379"/>
    </location>
</feature>
<dbReference type="RefSeq" id="WP_072737976.1">
    <property type="nucleotide sequence ID" value="NZ_CP048813.1"/>
</dbReference>
<dbReference type="PROSITE" id="PS00873">
    <property type="entry name" value="NA_ALANINE_SYMP"/>
    <property type="match status" value="1"/>
</dbReference>
<evidence type="ECO:0000256" key="5">
    <source>
        <dbReference type="ARBA" id="ARBA00022692"/>
    </source>
</evidence>
<evidence type="ECO:0000256" key="1">
    <source>
        <dbReference type="ARBA" id="ARBA00004651"/>
    </source>
</evidence>
<feature type="transmembrane region" description="Helical" evidence="9">
    <location>
        <begin position="424"/>
        <end position="446"/>
    </location>
</feature>
<feature type="transmembrane region" description="Helical" evidence="9">
    <location>
        <begin position="140"/>
        <end position="160"/>
    </location>
</feature>